<evidence type="ECO:0000313" key="2">
    <source>
        <dbReference type="Proteomes" id="UP000054270"/>
    </source>
</evidence>
<protein>
    <submittedName>
        <fullName evidence="1">Uncharacterized protein</fullName>
    </submittedName>
</protein>
<keyword evidence="2" id="KW-1185">Reference proteome</keyword>
<sequence>MRLVRKANKEKRKFHAYKERALKKLERAIAKVDQADRRLHQTEICRGRLFDIIQASGFQIPAYVYLLLHFA</sequence>
<name>A0A0D2N6T7_HYPSF</name>
<organism evidence="1 2">
    <name type="scientific">Hypholoma sublateritium (strain FD-334 SS-4)</name>
    <dbReference type="NCBI Taxonomy" id="945553"/>
    <lineage>
        <taxon>Eukaryota</taxon>
        <taxon>Fungi</taxon>
        <taxon>Dikarya</taxon>
        <taxon>Basidiomycota</taxon>
        <taxon>Agaricomycotina</taxon>
        <taxon>Agaricomycetes</taxon>
        <taxon>Agaricomycetidae</taxon>
        <taxon>Agaricales</taxon>
        <taxon>Agaricineae</taxon>
        <taxon>Strophariaceae</taxon>
        <taxon>Hypholoma</taxon>
    </lineage>
</organism>
<dbReference type="AlphaFoldDB" id="A0A0D2N6T7"/>
<dbReference type="Proteomes" id="UP000054270">
    <property type="component" value="Unassembled WGS sequence"/>
</dbReference>
<evidence type="ECO:0000313" key="1">
    <source>
        <dbReference type="EMBL" id="KJA12531.1"/>
    </source>
</evidence>
<proteinExistence type="predicted"/>
<dbReference type="EMBL" id="KN818182">
    <property type="protein sequence ID" value="KJA12531.1"/>
    <property type="molecule type" value="Genomic_DNA"/>
</dbReference>
<reference evidence="2" key="1">
    <citation type="submission" date="2014-04" db="EMBL/GenBank/DDBJ databases">
        <title>Evolutionary Origins and Diversification of the Mycorrhizal Mutualists.</title>
        <authorList>
            <consortium name="DOE Joint Genome Institute"/>
            <consortium name="Mycorrhizal Genomics Consortium"/>
            <person name="Kohler A."/>
            <person name="Kuo A."/>
            <person name="Nagy L.G."/>
            <person name="Floudas D."/>
            <person name="Copeland A."/>
            <person name="Barry K.W."/>
            <person name="Cichocki N."/>
            <person name="Veneault-Fourrey C."/>
            <person name="LaButti K."/>
            <person name="Lindquist E.A."/>
            <person name="Lipzen A."/>
            <person name="Lundell T."/>
            <person name="Morin E."/>
            <person name="Murat C."/>
            <person name="Riley R."/>
            <person name="Ohm R."/>
            <person name="Sun H."/>
            <person name="Tunlid A."/>
            <person name="Henrissat B."/>
            <person name="Grigoriev I.V."/>
            <person name="Hibbett D.S."/>
            <person name="Martin F."/>
        </authorList>
    </citation>
    <scope>NUCLEOTIDE SEQUENCE [LARGE SCALE GENOMIC DNA]</scope>
    <source>
        <strain evidence="2">FD-334 SS-4</strain>
    </source>
</reference>
<accession>A0A0D2N6T7</accession>
<gene>
    <name evidence="1" type="ORF">HYPSUDRAFT_210426</name>
</gene>